<dbReference type="SUPFAM" id="SSF56496">
    <property type="entry name" value="Fibrinogen C-terminal domain-like"/>
    <property type="match status" value="1"/>
</dbReference>
<dbReference type="InterPro" id="IPR002181">
    <property type="entry name" value="Fibrinogen_a/b/g_C_dom"/>
</dbReference>
<sequence length="305" mass="35201">MNNFRWQFKPTSFSNRNIFVFLFSGQLHIRFSENSLLPIDVAFLIDDTKDTCTRFQRSNNIAISHYTQLRLQRFVGNISDIKVTITGSRLGCDYDLYITLLTVEQSTTWLGRWTVCTLSETTGYNSKEVCSYWCKSPGYWQELQVMKIQKNSEEKRYILYYVSNNSMAVHFGCLDIPGERYGVYHVNLLNVDTPLAVYCDEKTDGGGWTVLMRRFDGSENFSREWDDYKVGFGSLTKEFWAGNEIMYKLTSDGCTHLLRVELRSYDGDFIYVEYSNFSVGPESDNYKLHVSGYVSNSTAGKASDL</sequence>
<accession>A0AAD9MPS1</accession>
<evidence type="ECO:0000313" key="2">
    <source>
        <dbReference type="EMBL" id="KAK2141442.1"/>
    </source>
</evidence>
<dbReference type="PANTHER" id="PTHR19143:SF327">
    <property type="entry name" value="FI21813P1-RELATED"/>
    <property type="match status" value="1"/>
</dbReference>
<proteinExistence type="predicted"/>
<dbReference type="SMART" id="SM00186">
    <property type="entry name" value="FBG"/>
    <property type="match status" value="1"/>
</dbReference>
<dbReference type="GO" id="GO:0005615">
    <property type="term" value="C:extracellular space"/>
    <property type="evidence" value="ECO:0007669"/>
    <property type="project" value="TreeGrafter"/>
</dbReference>
<dbReference type="PROSITE" id="PS51406">
    <property type="entry name" value="FIBRINOGEN_C_2"/>
    <property type="match status" value="1"/>
</dbReference>
<dbReference type="InterPro" id="IPR050373">
    <property type="entry name" value="Fibrinogen_C-term_domain"/>
</dbReference>
<dbReference type="EMBL" id="JAODUP010001097">
    <property type="protein sequence ID" value="KAK2141442.1"/>
    <property type="molecule type" value="Genomic_DNA"/>
</dbReference>
<dbReference type="InterPro" id="IPR014716">
    <property type="entry name" value="Fibrinogen_a/b/g_C_1"/>
</dbReference>
<reference evidence="2" key="1">
    <citation type="journal article" date="2023" name="Mol. Biol. Evol.">
        <title>Third-Generation Sequencing Reveals the Adaptive Role of the Epigenome in Three Deep-Sea Polychaetes.</title>
        <authorList>
            <person name="Perez M."/>
            <person name="Aroh O."/>
            <person name="Sun Y."/>
            <person name="Lan Y."/>
            <person name="Juniper S.K."/>
            <person name="Young C.R."/>
            <person name="Angers B."/>
            <person name="Qian P.Y."/>
        </authorList>
    </citation>
    <scope>NUCLEOTIDE SEQUENCE</scope>
    <source>
        <strain evidence="2">P08H-3</strain>
    </source>
</reference>
<dbReference type="PANTHER" id="PTHR19143">
    <property type="entry name" value="FIBRINOGEN/TENASCIN/ANGIOPOEITIN"/>
    <property type="match status" value="1"/>
</dbReference>
<feature type="domain" description="Fibrinogen C-terminal" evidence="1">
    <location>
        <begin position="164"/>
        <end position="305"/>
    </location>
</feature>
<gene>
    <name evidence="2" type="ORF">LSH36_1097g00044</name>
</gene>
<protein>
    <recommendedName>
        <fullName evidence="1">Fibrinogen C-terminal domain-containing protein</fullName>
    </recommendedName>
</protein>
<comment type="caution">
    <text evidence="2">The sequence shown here is derived from an EMBL/GenBank/DDBJ whole genome shotgun (WGS) entry which is preliminary data.</text>
</comment>
<dbReference type="InterPro" id="IPR036056">
    <property type="entry name" value="Fibrinogen-like_C"/>
</dbReference>
<evidence type="ECO:0000259" key="1">
    <source>
        <dbReference type="PROSITE" id="PS51406"/>
    </source>
</evidence>
<dbReference type="Pfam" id="PF00147">
    <property type="entry name" value="Fibrinogen_C"/>
    <property type="match status" value="1"/>
</dbReference>
<dbReference type="Gene3D" id="3.90.215.10">
    <property type="entry name" value="Gamma Fibrinogen, chain A, domain 1"/>
    <property type="match status" value="1"/>
</dbReference>
<dbReference type="Proteomes" id="UP001208570">
    <property type="component" value="Unassembled WGS sequence"/>
</dbReference>
<name>A0AAD9MPS1_9ANNE</name>
<organism evidence="2 3">
    <name type="scientific">Paralvinella palmiformis</name>
    <dbReference type="NCBI Taxonomy" id="53620"/>
    <lineage>
        <taxon>Eukaryota</taxon>
        <taxon>Metazoa</taxon>
        <taxon>Spiralia</taxon>
        <taxon>Lophotrochozoa</taxon>
        <taxon>Annelida</taxon>
        <taxon>Polychaeta</taxon>
        <taxon>Sedentaria</taxon>
        <taxon>Canalipalpata</taxon>
        <taxon>Terebellida</taxon>
        <taxon>Terebelliformia</taxon>
        <taxon>Alvinellidae</taxon>
        <taxon>Paralvinella</taxon>
    </lineage>
</organism>
<keyword evidence="3" id="KW-1185">Reference proteome</keyword>
<evidence type="ECO:0000313" key="3">
    <source>
        <dbReference type="Proteomes" id="UP001208570"/>
    </source>
</evidence>
<dbReference type="AlphaFoldDB" id="A0AAD9MPS1"/>